<dbReference type="RefSeq" id="WP_311947944.1">
    <property type="nucleotide sequence ID" value="NZ_JAVLVU010000001.1"/>
</dbReference>
<comment type="caution">
    <text evidence="3">The sequence shown here is derived from an EMBL/GenBank/DDBJ whole genome shotgun (WGS) entry which is preliminary data.</text>
</comment>
<sequence length="145" mass="16817">MSKNLMKESVEAVCQLAMIDDNPIEHMLVKRMCQTQQIFSNATHFSDARVMLNQLQVRNNCGTQTPDVILLDLQMPEFNGWDFLEQFENVYKSLDKKVCVYVFSSSIDPADKKRSQEFSFVSDFISKPMRKETLHMIYEKHAIAA</sequence>
<dbReference type="InterPro" id="IPR052893">
    <property type="entry name" value="TCS_response_regulator"/>
</dbReference>
<protein>
    <submittedName>
        <fullName evidence="3">CheY-like chemotaxis protein</fullName>
    </submittedName>
</protein>
<dbReference type="Gene3D" id="3.40.50.2300">
    <property type="match status" value="1"/>
</dbReference>
<dbReference type="Proteomes" id="UP001258315">
    <property type="component" value="Unassembled WGS sequence"/>
</dbReference>
<gene>
    <name evidence="3" type="ORF">QE417_001010</name>
</gene>
<feature type="modified residue" description="4-aspartylphosphate" evidence="1">
    <location>
        <position position="72"/>
    </location>
</feature>
<feature type="domain" description="Response regulatory" evidence="2">
    <location>
        <begin position="15"/>
        <end position="142"/>
    </location>
</feature>
<dbReference type="PANTHER" id="PTHR44520">
    <property type="entry name" value="RESPONSE REGULATOR RCP1-RELATED"/>
    <property type="match status" value="1"/>
</dbReference>
<dbReference type="InterPro" id="IPR011006">
    <property type="entry name" value="CheY-like_superfamily"/>
</dbReference>
<dbReference type="InterPro" id="IPR001789">
    <property type="entry name" value="Sig_transdc_resp-reg_receiver"/>
</dbReference>
<dbReference type="PANTHER" id="PTHR44520:SF2">
    <property type="entry name" value="RESPONSE REGULATOR RCP1"/>
    <property type="match status" value="1"/>
</dbReference>
<dbReference type="PROSITE" id="PS50110">
    <property type="entry name" value="RESPONSE_REGULATORY"/>
    <property type="match status" value="1"/>
</dbReference>
<keyword evidence="4" id="KW-1185">Reference proteome</keyword>
<evidence type="ECO:0000259" key="2">
    <source>
        <dbReference type="PROSITE" id="PS50110"/>
    </source>
</evidence>
<dbReference type="SMART" id="SM00448">
    <property type="entry name" value="REC"/>
    <property type="match status" value="1"/>
</dbReference>
<proteinExistence type="predicted"/>
<dbReference type="Pfam" id="PF00072">
    <property type="entry name" value="Response_reg"/>
    <property type="match status" value="1"/>
</dbReference>
<dbReference type="EMBL" id="JAVLVU010000001">
    <property type="protein sequence ID" value="MDT3401938.1"/>
    <property type="molecule type" value="Genomic_DNA"/>
</dbReference>
<accession>A0ABU3GQ78</accession>
<keyword evidence="1" id="KW-0597">Phosphoprotein</keyword>
<name>A0ABU3GQ78_9SPHI</name>
<reference evidence="4" key="1">
    <citation type="submission" date="2023-07" db="EMBL/GenBank/DDBJ databases">
        <title>Functional and genomic diversity of the sorghum phyllosphere microbiome.</title>
        <authorList>
            <person name="Shade A."/>
        </authorList>
    </citation>
    <scope>NUCLEOTIDE SEQUENCE [LARGE SCALE GENOMIC DNA]</scope>
    <source>
        <strain evidence="4">SORGH_AS_0422</strain>
    </source>
</reference>
<evidence type="ECO:0000313" key="3">
    <source>
        <dbReference type="EMBL" id="MDT3401938.1"/>
    </source>
</evidence>
<dbReference type="SUPFAM" id="SSF52172">
    <property type="entry name" value="CheY-like"/>
    <property type="match status" value="1"/>
</dbReference>
<evidence type="ECO:0000256" key="1">
    <source>
        <dbReference type="PROSITE-ProRule" id="PRU00169"/>
    </source>
</evidence>
<organism evidence="3 4">
    <name type="scientific">Mucilaginibacter terrae</name>
    <dbReference type="NCBI Taxonomy" id="1955052"/>
    <lineage>
        <taxon>Bacteria</taxon>
        <taxon>Pseudomonadati</taxon>
        <taxon>Bacteroidota</taxon>
        <taxon>Sphingobacteriia</taxon>
        <taxon>Sphingobacteriales</taxon>
        <taxon>Sphingobacteriaceae</taxon>
        <taxon>Mucilaginibacter</taxon>
    </lineage>
</organism>
<evidence type="ECO:0000313" key="4">
    <source>
        <dbReference type="Proteomes" id="UP001258315"/>
    </source>
</evidence>